<keyword evidence="2" id="KW-1185">Reference proteome</keyword>
<name>A0A0C9VVX3_SPHS4</name>
<dbReference type="AlphaFoldDB" id="A0A0C9VVX3"/>
<accession>A0A0C9VVX3</accession>
<protein>
    <submittedName>
        <fullName evidence="1">Uncharacterized protein</fullName>
    </submittedName>
</protein>
<sequence>MAQEDTYNITLFPPRPNGLRKVVLSSQQPTWRDIAYKIKNTCMVVNYNNVDYTISSQEELEVYFFTVLPLTHVQFKVKCLEPTPIYSANGHPTLPVAPTAAQEVSGSHDSEQLTFVSSPCYSPPESTVMRDDLRDLGGKPMSAHEQLAVYEATMFGIDHMITEAFNAVRKFPQPEIPAALVALGAETWSLVALEAVLGVEGAAEPDARHANTIPVSGIVSVDDDRGLQDSVLKSS</sequence>
<reference evidence="1 2" key="1">
    <citation type="submission" date="2014-06" db="EMBL/GenBank/DDBJ databases">
        <title>Evolutionary Origins and Diversification of the Mycorrhizal Mutualists.</title>
        <authorList>
            <consortium name="DOE Joint Genome Institute"/>
            <consortium name="Mycorrhizal Genomics Consortium"/>
            <person name="Kohler A."/>
            <person name="Kuo A."/>
            <person name="Nagy L.G."/>
            <person name="Floudas D."/>
            <person name="Copeland A."/>
            <person name="Barry K.W."/>
            <person name="Cichocki N."/>
            <person name="Veneault-Fourrey C."/>
            <person name="LaButti K."/>
            <person name="Lindquist E.A."/>
            <person name="Lipzen A."/>
            <person name="Lundell T."/>
            <person name="Morin E."/>
            <person name="Murat C."/>
            <person name="Riley R."/>
            <person name="Ohm R."/>
            <person name="Sun H."/>
            <person name="Tunlid A."/>
            <person name="Henrissat B."/>
            <person name="Grigoriev I.V."/>
            <person name="Hibbett D.S."/>
            <person name="Martin F."/>
        </authorList>
    </citation>
    <scope>NUCLEOTIDE SEQUENCE [LARGE SCALE GENOMIC DNA]</scope>
    <source>
        <strain evidence="1 2">SS14</strain>
    </source>
</reference>
<dbReference type="Proteomes" id="UP000054279">
    <property type="component" value="Unassembled WGS sequence"/>
</dbReference>
<dbReference type="HOGENOM" id="CLU_1180867_0_0_1"/>
<evidence type="ECO:0000313" key="1">
    <source>
        <dbReference type="EMBL" id="KIJ47877.1"/>
    </source>
</evidence>
<dbReference type="EMBL" id="KN837100">
    <property type="protein sequence ID" value="KIJ47877.1"/>
    <property type="molecule type" value="Genomic_DNA"/>
</dbReference>
<evidence type="ECO:0000313" key="2">
    <source>
        <dbReference type="Proteomes" id="UP000054279"/>
    </source>
</evidence>
<gene>
    <name evidence="1" type="ORF">M422DRAFT_248466</name>
</gene>
<proteinExistence type="predicted"/>
<organism evidence="1 2">
    <name type="scientific">Sphaerobolus stellatus (strain SS14)</name>
    <dbReference type="NCBI Taxonomy" id="990650"/>
    <lineage>
        <taxon>Eukaryota</taxon>
        <taxon>Fungi</taxon>
        <taxon>Dikarya</taxon>
        <taxon>Basidiomycota</taxon>
        <taxon>Agaricomycotina</taxon>
        <taxon>Agaricomycetes</taxon>
        <taxon>Phallomycetidae</taxon>
        <taxon>Geastrales</taxon>
        <taxon>Sphaerobolaceae</taxon>
        <taxon>Sphaerobolus</taxon>
    </lineage>
</organism>